<sequence>MEHVAVDLGYGYVKAMSSSGKHVVFPSLVGKGYHRNLTSVMGEEPNNLKNMHVYFKEEDYFVGDLANESRSVSRIFEQERFTHVYTQVLLNVAVQLVTDDEHVQVSTGLPLDFYQSQAKEFRQAILGMQPIMTWETGPFKGQEKRLNIDQAMVFPQGASAIFAALLNHEGKYTFPHLMGQGNLLALVDIGFRTTDFVVVEMQKNGSFVPHAKLSGTVDEGVINLHRDIRQVFKAQSGGADLNEFHISRILNNEFLTYKGKRIDFAEAIYKSKESIATNIADRLKSVWAEESDLFDAIFLAGGGGELFESFAQPHFDYRLKRITASQFANTIGYLRLGRSITNQKQDKKMG</sequence>
<reference evidence="3 4" key="1">
    <citation type="submission" date="2019-05" db="EMBL/GenBank/DDBJ databases">
        <title>Genomic analysis of Lentibacillus sp. NKC220-2.</title>
        <authorList>
            <person name="Oh Y.J."/>
        </authorList>
    </citation>
    <scope>NUCLEOTIDE SEQUENCE [LARGE SCALE GENOMIC DNA]</scope>
    <source>
        <strain evidence="3 4">NKC220-2</strain>
    </source>
</reference>
<dbReference type="Pfam" id="PF21522">
    <property type="entry name" value="MreB-like_C"/>
    <property type="match status" value="1"/>
</dbReference>
<dbReference type="OrthoDB" id="5412507at2"/>
<dbReference type="RefSeq" id="WP_138600576.1">
    <property type="nucleotide sequence ID" value="NZ_VCIA01000001.1"/>
</dbReference>
<gene>
    <name evidence="3" type="ORF">FFL34_01085</name>
</gene>
<proteinExistence type="predicted"/>
<dbReference type="InterPro" id="IPR043129">
    <property type="entry name" value="ATPase_NBD"/>
</dbReference>
<dbReference type="Proteomes" id="UP000306980">
    <property type="component" value="Unassembled WGS sequence"/>
</dbReference>
<comment type="caution">
    <text evidence="3">The sequence shown here is derived from an EMBL/GenBank/DDBJ whole genome shotgun (WGS) entry which is preliminary data.</text>
</comment>
<evidence type="ECO:0000313" key="4">
    <source>
        <dbReference type="Proteomes" id="UP000306980"/>
    </source>
</evidence>
<feature type="domain" description="Actin homologue MreB-like C-terminal" evidence="2">
    <location>
        <begin position="186"/>
        <end position="308"/>
    </location>
</feature>
<dbReference type="Pfam" id="PF17989">
    <property type="entry name" value="ALP_N"/>
    <property type="match status" value="1"/>
</dbReference>
<evidence type="ECO:0000259" key="2">
    <source>
        <dbReference type="Pfam" id="PF21522"/>
    </source>
</evidence>
<evidence type="ECO:0000313" key="3">
    <source>
        <dbReference type="EMBL" id="TMN20861.1"/>
    </source>
</evidence>
<dbReference type="InterPro" id="IPR049067">
    <property type="entry name" value="MreB-like_C"/>
</dbReference>
<dbReference type="EMBL" id="VCIA01000001">
    <property type="protein sequence ID" value="TMN20861.1"/>
    <property type="molecule type" value="Genomic_DNA"/>
</dbReference>
<dbReference type="SUPFAM" id="SSF53067">
    <property type="entry name" value="Actin-like ATPase domain"/>
    <property type="match status" value="2"/>
</dbReference>
<dbReference type="InterPro" id="IPR040607">
    <property type="entry name" value="ALP_N"/>
</dbReference>
<dbReference type="CDD" id="cd24025">
    <property type="entry name" value="ASKHA_NBD_ParM_pCBH-like"/>
    <property type="match status" value="1"/>
</dbReference>
<evidence type="ECO:0000259" key="1">
    <source>
        <dbReference type="Pfam" id="PF17989"/>
    </source>
</evidence>
<protein>
    <submittedName>
        <fullName evidence="3">ParM/StbA family protein</fullName>
    </submittedName>
</protein>
<dbReference type="Gene3D" id="3.30.420.40">
    <property type="match status" value="2"/>
</dbReference>
<organism evidence="3 4">
    <name type="scientific">Lentibacillus cibarius</name>
    <dbReference type="NCBI Taxonomy" id="2583219"/>
    <lineage>
        <taxon>Bacteria</taxon>
        <taxon>Bacillati</taxon>
        <taxon>Bacillota</taxon>
        <taxon>Bacilli</taxon>
        <taxon>Bacillales</taxon>
        <taxon>Bacillaceae</taxon>
        <taxon>Lentibacillus</taxon>
    </lineage>
</organism>
<name>A0A5S3QI38_9BACI</name>
<feature type="domain" description="Actin-like protein N-terminal" evidence="1">
    <location>
        <begin position="5"/>
        <end position="158"/>
    </location>
</feature>
<accession>A0A5S3QI38</accession>
<dbReference type="AlphaFoldDB" id="A0A5S3QI38"/>